<dbReference type="AlphaFoldDB" id="A0A0F9RXT9"/>
<dbReference type="GO" id="GO:0008081">
    <property type="term" value="F:phosphoric diester hydrolase activity"/>
    <property type="evidence" value="ECO:0007669"/>
    <property type="project" value="InterPro"/>
</dbReference>
<evidence type="ECO:0000313" key="2">
    <source>
        <dbReference type="EMBL" id="KKN54737.1"/>
    </source>
</evidence>
<gene>
    <name evidence="2" type="ORF">LCGC14_0589370</name>
</gene>
<protein>
    <recommendedName>
        <fullName evidence="1">GP-PDE domain-containing protein</fullName>
    </recommendedName>
</protein>
<proteinExistence type="predicted"/>
<sequence>MKNVCFMGTIDKILIIGHRGANVIAPENTLKAFKKAIDLKADYIELDIQKTKDGALVVTHDDDLQRLTGHHGQIKDSILKDLKSLDFGEGEIIPTLEEVIELTMGKINLNCEIKVEKISRKAVNIFKKYNVINSIILSSFIHPELLEFQRIAPKLKLASLEPTQYLRNYNDDRKKQMISFCIDNHLYAINPFYTIVDKDFVEIAHKNSIKVFPWTVDSKPIMRRLIKYGVDGIITNDIHKMKQVLSMNV</sequence>
<accession>A0A0F9RXT9</accession>
<organism evidence="2">
    <name type="scientific">marine sediment metagenome</name>
    <dbReference type="NCBI Taxonomy" id="412755"/>
    <lineage>
        <taxon>unclassified sequences</taxon>
        <taxon>metagenomes</taxon>
        <taxon>ecological metagenomes</taxon>
    </lineage>
</organism>
<dbReference type="PANTHER" id="PTHR46211">
    <property type="entry name" value="GLYCEROPHOSPHORYL DIESTER PHOSPHODIESTERASE"/>
    <property type="match status" value="1"/>
</dbReference>
<evidence type="ECO:0000259" key="1">
    <source>
        <dbReference type="PROSITE" id="PS51704"/>
    </source>
</evidence>
<dbReference type="Gene3D" id="3.20.20.190">
    <property type="entry name" value="Phosphatidylinositol (PI) phosphodiesterase"/>
    <property type="match status" value="1"/>
</dbReference>
<dbReference type="PROSITE" id="PS51704">
    <property type="entry name" value="GP_PDE"/>
    <property type="match status" value="1"/>
</dbReference>
<dbReference type="InterPro" id="IPR030395">
    <property type="entry name" value="GP_PDE_dom"/>
</dbReference>
<name>A0A0F9RXT9_9ZZZZ</name>
<feature type="domain" description="GP-PDE" evidence="1">
    <location>
        <begin position="13"/>
        <end position="245"/>
    </location>
</feature>
<reference evidence="2" key="1">
    <citation type="journal article" date="2015" name="Nature">
        <title>Complex archaea that bridge the gap between prokaryotes and eukaryotes.</title>
        <authorList>
            <person name="Spang A."/>
            <person name="Saw J.H."/>
            <person name="Jorgensen S.L."/>
            <person name="Zaremba-Niedzwiedzka K."/>
            <person name="Martijn J."/>
            <person name="Lind A.E."/>
            <person name="van Eijk R."/>
            <person name="Schleper C."/>
            <person name="Guy L."/>
            <person name="Ettema T.J."/>
        </authorList>
    </citation>
    <scope>NUCLEOTIDE SEQUENCE</scope>
</reference>
<dbReference type="SUPFAM" id="SSF51695">
    <property type="entry name" value="PLC-like phosphodiesterases"/>
    <property type="match status" value="1"/>
</dbReference>
<comment type="caution">
    <text evidence="2">The sequence shown here is derived from an EMBL/GenBank/DDBJ whole genome shotgun (WGS) entry which is preliminary data.</text>
</comment>
<dbReference type="GO" id="GO:0006629">
    <property type="term" value="P:lipid metabolic process"/>
    <property type="evidence" value="ECO:0007669"/>
    <property type="project" value="InterPro"/>
</dbReference>
<dbReference type="PANTHER" id="PTHR46211:SF14">
    <property type="entry name" value="GLYCEROPHOSPHODIESTER PHOSPHODIESTERASE"/>
    <property type="match status" value="1"/>
</dbReference>
<dbReference type="EMBL" id="LAZR01000915">
    <property type="protein sequence ID" value="KKN54737.1"/>
    <property type="molecule type" value="Genomic_DNA"/>
</dbReference>
<dbReference type="Pfam" id="PF03009">
    <property type="entry name" value="GDPD"/>
    <property type="match status" value="1"/>
</dbReference>
<dbReference type="InterPro" id="IPR017946">
    <property type="entry name" value="PLC-like_Pdiesterase_TIM-brl"/>
</dbReference>